<evidence type="ECO:0000259" key="1">
    <source>
        <dbReference type="Pfam" id="PF04545"/>
    </source>
</evidence>
<dbReference type="Gene3D" id="1.10.10.10">
    <property type="entry name" value="Winged helix-like DNA-binding domain superfamily/Winged helix DNA-binding domain"/>
    <property type="match status" value="1"/>
</dbReference>
<dbReference type="EMBL" id="CP073809">
    <property type="protein sequence ID" value="UTH14193.1"/>
    <property type="molecule type" value="Genomic_DNA"/>
</dbReference>
<dbReference type="GO" id="GO:0003700">
    <property type="term" value="F:DNA-binding transcription factor activity"/>
    <property type="evidence" value="ECO:0007669"/>
    <property type="project" value="InterPro"/>
</dbReference>
<dbReference type="InterPro" id="IPR007630">
    <property type="entry name" value="RNA_pol_sigma70_r4"/>
</dbReference>
<protein>
    <recommendedName>
        <fullName evidence="1">RNA polymerase sigma-70 region 4 domain-containing protein</fullName>
    </recommendedName>
</protein>
<sequence>MEETSIFNGLLSVHKMISISKLNDYQDIQSSHFLEKIPKRSKEAILHALEEQEISKNKELIEQVNFFIFACQHLSYRSLNILIKENILSGQKIAELSNTAITNINNAGKKTIDELIKMKEMVLKDTKSTNFDLAQFISHDGTEKLSLYNIEEPSDVLSIDIANISLCKEDIVIINQIKRIVNKDNKNEMYSLFDSWKSGKTVKIIDLLESKLNETTQLMFLNNSTTSIKMNLKYPEIDGKFRDIIKKFELNDISKLKNLKYEDIDKEFYLTPSFDLKLKYLIIDKIIIKNENFFVFAEPINYVFNYYKNNVLKTKNEKVFLSIAKYLDKTIVNNISFKKLELLMLSKNFVNQLADYKKTLPYAFEIFMNIYSDNKHLTYDELGKKYIAAVHDITISEIINILIKYETFSINENNIVNIKPRKIENVVNFMENEQERFIINSRLSGKTLEEIGVEVKVTRERVRQILKKIFNKLPESLFEDRYKYIYEHYDIPKKIFEYIFYIEPVEYYYLQNRYNKGNRDIELLLNDENIHLEDSIVERLKNYLNRNYIIIDNEKIRKSKHDILMYLIKYFCNEPTKIEDLHDLYLQFIDEFALNENLKVNNKASFENSIERIDNCINYPRRSVKYYPFSKYDWDAFYDNLKIEDFIDKEISVLALFKNNSDLMQTYAIKDQYELHNIIRRTVEHRDIKIAMRRNPHIAIGNADFEYQVLELLIELAPITQIEFIKKFCSIYGFSQDSLLANGDLKCIDSYLQNGTYYIDDDYLSKIDINYLSSNINEDKLYFIDDIKRKYVKHTGHELIATEYVFKQLGYKMQSSYIIPEKYISMREFINLNIFNKDIVNISMLSYRIKNLTTFRTYTQKLVEEEKYIEFETEKFISTKRLDKNEMTKEVIDKFINELVNRLEENKIYDLQSILKDLEETIFDNYGFGLRFYESMFRRDKDNRRIQSLSVGGTVLIRKYERINSFTDLLEQIIEKNRSFDINDLLYYLSEEYNINTNRSFILEKVKECDMYYNETMEKIYIDSDYYYEELS</sequence>
<dbReference type="SUPFAM" id="SSF88659">
    <property type="entry name" value="Sigma3 and sigma4 domains of RNA polymerase sigma factors"/>
    <property type="match status" value="1"/>
</dbReference>
<dbReference type="SUPFAM" id="SSF47789">
    <property type="entry name" value="C-terminal domain of RNA polymerase alpha subunit"/>
    <property type="match status" value="1"/>
</dbReference>
<dbReference type="Pfam" id="PF04545">
    <property type="entry name" value="Sigma70_r4"/>
    <property type="match status" value="1"/>
</dbReference>
<feature type="domain" description="RNA polymerase sigma-70 region 4" evidence="1">
    <location>
        <begin position="437"/>
        <end position="473"/>
    </location>
</feature>
<organism evidence="2 3">
    <name type="scientific">Macrococcus equipercicus</name>
    <dbReference type="NCBI Taxonomy" id="69967"/>
    <lineage>
        <taxon>Bacteria</taxon>
        <taxon>Bacillati</taxon>
        <taxon>Bacillota</taxon>
        <taxon>Bacilli</taxon>
        <taxon>Bacillales</taxon>
        <taxon>Staphylococcaceae</taxon>
        <taxon>Macrococcus</taxon>
    </lineage>
</organism>
<proteinExistence type="predicted"/>
<name>A0A9Q9BMC4_9STAP</name>
<accession>A0A9Q9BMC4</accession>
<dbReference type="KEGG" id="mequ:KFV11_02175"/>
<evidence type="ECO:0000313" key="2">
    <source>
        <dbReference type="EMBL" id="UTH14193.1"/>
    </source>
</evidence>
<dbReference type="InterPro" id="IPR013324">
    <property type="entry name" value="RNA_pol_sigma_r3/r4-like"/>
</dbReference>
<dbReference type="InterPro" id="IPR036388">
    <property type="entry name" value="WH-like_DNA-bd_sf"/>
</dbReference>
<dbReference type="Proteomes" id="UP001057381">
    <property type="component" value="Chromosome"/>
</dbReference>
<evidence type="ECO:0000313" key="3">
    <source>
        <dbReference type="Proteomes" id="UP001057381"/>
    </source>
</evidence>
<dbReference type="AlphaFoldDB" id="A0A9Q9BMC4"/>
<dbReference type="RefSeq" id="WP_254250225.1">
    <property type="nucleotide sequence ID" value="NZ_CP073809.1"/>
</dbReference>
<dbReference type="Gene3D" id="1.10.150.20">
    <property type="entry name" value="5' to 3' exonuclease, C-terminal subdomain"/>
    <property type="match status" value="1"/>
</dbReference>
<reference evidence="2" key="1">
    <citation type="submission" date="2021-04" db="EMBL/GenBank/DDBJ databases">
        <title>Complete Genome Sequences of Macrococcus spp. from dog and cattle.</title>
        <authorList>
            <person name="Schwendener S."/>
            <person name="Perreten V."/>
        </authorList>
    </citation>
    <scope>NUCLEOTIDE SEQUENCE</scope>
    <source>
        <strain evidence="2">Epi0143-OL</strain>
    </source>
</reference>
<dbReference type="GO" id="GO:0006352">
    <property type="term" value="P:DNA-templated transcription initiation"/>
    <property type="evidence" value="ECO:0007669"/>
    <property type="project" value="InterPro"/>
</dbReference>
<gene>
    <name evidence="2" type="ORF">KFV11_02175</name>
</gene>